<dbReference type="Pfam" id="PF11687">
    <property type="entry name" value="DUF3284"/>
    <property type="match status" value="1"/>
</dbReference>
<protein>
    <submittedName>
        <fullName evidence="1">DUF3284 domain-containing protein</fullName>
    </submittedName>
</protein>
<gene>
    <name evidence="1" type="ORF">KQI88_00995</name>
</gene>
<proteinExistence type="predicted"/>
<dbReference type="EMBL" id="JAHLQK010000001">
    <property type="protein sequence ID" value="MBU5674992.1"/>
    <property type="molecule type" value="Genomic_DNA"/>
</dbReference>
<sequence>MATFQNEITMEYSTEEVFKVFKETAKKDFQSFDEENPIGTFVERKVGAYSERKGKMKVRITDYKINSVYEITSTKGSVVYKSRYEFYPLSENTTKLLLIESQYTTGLFNRANALVASIVFKGRIKKRFKFFIKCLEDQIEKNCMQ</sequence>
<evidence type="ECO:0000313" key="1">
    <source>
        <dbReference type="EMBL" id="MBU5674992.1"/>
    </source>
</evidence>
<reference evidence="1 2" key="1">
    <citation type="submission" date="2021-06" db="EMBL/GenBank/DDBJ databases">
        <authorList>
            <person name="Sun Q."/>
            <person name="Li D."/>
        </authorList>
    </citation>
    <scope>NUCLEOTIDE SEQUENCE [LARGE SCALE GENOMIC DNA]</scope>
    <source>
        <strain evidence="1 2">MSJ-5</strain>
    </source>
</reference>
<name>A0ABS6FXP5_9FIRM</name>
<dbReference type="Proteomes" id="UP000779508">
    <property type="component" value="Unassembled WGS sequence"/>
</dbReference>
<dbReference type="RefSeq" id="WP_216414502.1">
    <property type="nucleotide sequence ID" value="NZ_JAHLQK010000001.1"/>
</dbReference>
<organism evidence="1 2">
    <name type="scientific">Alkaliphilus flagellatus</name>
    <dbReference type="NCBI Taxonomy" id="2841507"/>
    <lineage>
        <taxon>Bacteria</taxon>
        <taxon>Bacillati</taxon>
        <taxon>Bacillota</taxon>
        <taxon>Clostridia</taxon>
        <taxon>Peptostreptococcales</taxon>
        <taxon>Natronincolaceae</taxon>
        <taxon>Alkaliphilus</taxon>
    </lineage>
</organism>
<evidence type="ECO:0000313" key="2">
    <source>
        <dbReference type="Proteomes" id="UP000779508"/>
    </source>
</evidence>
<comment type="caution">
    <text evidence="1">The sequence shown here is derived from an EMBL/GenBank/DDBJ whole genome shotgun (WGS) entry which is preliminary data.</text>
</comment>
<dbReference type="InterPro" id="IPR021701">
    <property type="entry name" value="DUF3284"/>
</dbReference>
<keyword evidence="2" id="KW-1185">Reference proteome</keyword>
<accession>A0ABS6FXP5</accession>